<dbReference type="PANTHER" id="PTHR31286:SF163">
    <property type="entry name" value="ZINC KNUCKLE CX2CX4HX4C DOMAIN-CONTAINING PROTEIN"/>
    <property type="match status" value="1"/>
</dbReference>
<comment type="caution">
    <text evidence="3">The sequence shown here is derived from an EMBL/GenBank/DDBJ whole genome shotgun (WGS) entry which is preliminary data.</text>
</comment>
<dbReference type="InterPro" id="IPR025558">
    <property type="entry name" value="DUF4283"/>
</dbReference>
<dbReference type="EMBL" id="JAAMPC010000017">
    <property type="protein sequence ID" value="KAG2247518.1"/>
    <property type="molecule type" value="Genomic_DNA"/>
</dbReference>
<dbReference type="Proteomes" id="UP000886595">
    <property type="component" value="Unassembled WGS sequence"/>
</dbReference>
<feature type="region of interest" description="Disordered" evidence="1">
    <location>
        <begin position="223"/>
        <end position="340"/>
    </location>
</feature>
<feature type="compositionally biased region" description="Polar residues" evidence="1">
    <location>
        <begin position="444"/>
        <end position="453"/>
    </location>
</feature>
<name>A0A8X7PB75_BRACI</name>
<dbReference type="PANTHER" id="PTHR31286">
    <property type="entry name" value="GLYCINE-RICH CELL WALL STRUCTURAL PROTEIN 1.8-LIKE"/>
    <property type="match status" value="1"/>
</dbReference>
<sequence>MAPHHFTAAEKGKGLTSQVDITLCKRVRAPTFDTSALIRDNALTLIGRVTNPREQPISSLISSLPRKWNLKGQVVGSDLGQLCFQFCFDLEEDLVQVLHDRPFHYNHWMLILQRWEPVIFPLFPSQILFWIKLHGLPLHFWQEKMIYNIGQNLGTLHDYKITKTSARIRVSIDGLKPLVKSALVEFDTGEELPITLDYEDLGYHCSACNSLSHLARTCPTARRQLSLSPPPQALPSRSQNKDLPWTAKASQLPKDQPFNRRIDRHGRPFGDRIPLPEARGRPLQNKITPSFYRHVPPMQDTRKHRFQRSRSPVRQWREKTAGISKTPPCADPLEDSVTSRPPLERNLELTDYPHLPRIPLREEVMEDLREVTFQYTNVTDPIEAAARLQRVIRSEEEGLMEETASRIIAAAANNLRQCEDRDRALPEEETRVQSTPMARAGTGRTLNHTPRSTRNARERSGASRRTQASPRIFAGTNLRRRNIA</sequence>
<reference evidence="3 4" key="1">
    <citation type="submission" date="2020-02" db="EMBL/GenBank/DDBJ databases">
        <authorList>
            <person name="Ma Q."/>
            <person name="Huang Y."/>
            <person name="Song X."/>
            <person name="Pei D."/>
        </authorList>
    </citation>
    <scope>NUCLEOTIDE SEQUENCE [LARGE SCALE GENOMIC DNA]</scope>
    <source>
        <strain evidence="3">Sxm20200214</strain>
        <tissue evidence="3">Leaf</tissue>
    </source>
</reference>
<evidence type="ECO:0000256" key="1">
    <source>
        <dbReference type="SAM" id="MobiDB-lite"/>
    </source>
</evidence>
<dbReference type="InterPro" id="IPR040256">
    <property type="entry name" value="At4g02000-like"/>
</dbReference>
<organism evidence="3 4">
    <name type="scientific">Brassica carinata</name>
    <name type="common">Ethiopian mustard</name>
    <name type="synonym">Abyssinian cabbage</name>
    <dbReference type="NCBI Taxonomy" id="52824"/>
    <lineage>
        <taxon>Eukaryota</taxon>
        <taxon>Viridiplantae</taxon>
        <taxon>Streptophyta</taxon>
        <taxon>Embryophyta</taxon>
        <taxon>Tracheophyta</taxon>
        <taxon>Spermatophyta</taxon>
        <taxon>Magnoliopsida</taxon>
        <taxon>eudicotyledons</taxon>
        <taxon>Gunneridae</taxon>
        <taxon>Pentapetalae</taxon>
        <taxon>rosids</taxon>
        <taxon>malvids</taxon>
        <taxon>Brassicales</taxon>
        <taxon>Brassicaceae</taxon>
        <taxon>Brassiceae</taxon>
        <taxon>Brassica</taxon>
    </lineage>
</organism>
<evidence type="ECO:0000259" key="2">
    <source>
        <dbReference type="Pfam" id="PF14111"/>
    </source>
</evidence>
<evidence type="ECO:0000313" key="3">
    <source>
        <dbReference type="EMBL" id="KAG2247518.1"/>
    </source>
</evidence>
<proteinExistence type="predicted"/>
<dbReference type="OrthoDB" id="1924068at2759"/>
<evidence type="ECO:0000313" key="4">
    <source>
        <dbReference type="Proteomes" id="UP000886595"/>
    </source>
</evidence>
<feature type="compositionally biased region" description="Basic and acidic residues" evidence="1">
    <location>
        <begin position="257"/>
        <end position="270"/>
    </location>
</feature>
<keyword evidence="4" id="KW-1185">Reference proteome</keyword>
<dbReference type="Pfam" id="PF14111">
    <property type="entry name" value="DUF4283"/>
    <property type="match status" value="1"/>
</dbReference>
<feature type="region of interest" description="Disordered" evidence="1">
    <location>
        <begin position="422"/>
        <end position="484"/>
    </location>
</feature>
<dbReference type="AlphaFoldDB" id="A0A8X7PB75"/>
<protein>
    <recommendedName>
        <fullName evidence="2">DUF4283 domain-containing protein</fullName>
    </recommendedName>
</protein>
<accession>A0A8X7PB75</accession>
<gene>
    <name evidence="3" type="ORF">Bca52824_087146</name>
</gene>
<feature type="domain" description="DUF4283" evidence="2">
    <location>
        <begin position="41"/>
        <end position="118"/>
    </location>
</feature>
<feature type="compositionally biased region" description="Basic and acidic residues" evidence="1">
    <location>
        <begin position="422"/>
        <end position="431"/>
    </location>
</feature>